<protein>
    <submittedName>
        <fullName evidence="2">Uncharacterized protein</fullName>
    </submittedName>
</protein>
<reference evidence="2" key="2">
    <citation type="submission" date="2015-06" db="UniProtKB">
        <authorList>
            <consortium name="EnsemblMetazoa"/>
        </authorList>
    </citation>
    <scope>IDENTIFICATION</scope>
</reference>
<dbReference type="AlphaFoldDB" id="T1GCH6"/>
<dbReference type="EMBL" id="CAQQ02147951">
    <property type="status" value="NOT_ANNOTATED_CDS"/>
    <property type="molecule type" value="Genomic_DNA"/>
</dbReference>
<dbReference type="EMBL" id="CAQQ02147952">
    <property type="status" value="NOT_ANNOTATED_CDS"/>
    <property type="molecule type" value="Genomic_DNA"/>
</dbReference>
<evidence type="ECO:0000256" key="1">
    <source>
        <dbReference type="SAM" id="MobiDB-lite"/>
    </source>
</evidence>
<accession>T1GCH6</accession>
<organism evidence="2 3">
    <name type="scientific">Megaselia scalaris</name>
    <name type="common">Humpbacked fly</name>
    <name type="synonym">Phora scalaris</name>
    <dbReference type="NCBI Taxonomy" id="36166"/>
    <lineage>
        <taxon>Eukaryota</taxon>
        <taxon>Metazoa</taxon>
        <taxon>Ecdysozoa</taxon>
        <taxon>Arthropoda</taxon>
        <taxon>Hexapoda</taxon>
        <taxon>Insecta</taxon>
        <taxon>Pterygota</taxon>
        <taxon>Neoptera</taxon>
        <taxon>Endopterygota</taxon>
        <taxon>Diptera</taxon>
        <taxon>Brachycera</taxon>
        <taxon>Muscomorpha</taxon>
        <taxon>Platypezoidea</taxon>
        <taxon>Phoridae</taxon>
        <taxon>Megaseliini</taxon>
        <taxon>Megaselia</taxon>
    </lineage>
</organism>
<reference evidence="3" key="1">
    <citation type="submission" date="2013-02" db="EMBL/GenBank/DDBJ databases">
        <authorList>
            <person name="Hughes D."/>
        </authorList>
    </citation>
    <scope>NUCLEOTIDE SEQUENCE</scope>
    <source>
        <strain>Durham</strain>
        <strain evidence="3">NC isolate 2 -- Noor lab</strain>
    </source>
</reference>
<evidence type="ECO:0000313" key="2">
    <source>
        <dbReference type="EnsemblMetazoa" id="MESCA000990-PA"/>
    </source>
</evidence>
<dbReference type="STRING" id="36166.T1GCH6"/>
<proteinExistence type="predicted"/>
<sequence>MELYCRHDNVSHELHRTGRRMQTQNTMLSTEPQIMNSLIKSIRLLNISKELIAPTGLKVANSFHSSAALDTKYNSRNHGPTKWLQHNKTIFPPQEPHEEPRKANISGNQCRYQIVTALPADQEDQNKISSMRGHVREQAKR</sequence>
<evidence type="ECO:0000313" key="3">
    <source>
        <dbReference type="Proteomes" id="UP000015102"/>
    </source>
</evidence>
<keyword evidence="3" id="KW-1185">Reference proteome</keyword>
<dbReference type="Proteomes" id="UP000015102">
    <property type="component" value="Unassembled WGS sequence"/>
</dbReference>
<dbReference type="EnsemblMetazoa" id="MESCA000990-RA">
    <property type="protein sequence ID" value="MESCA000990-PA"/>
    <property type="gene ID" value="MESCA000990"/>
</dbReference>
<feature type="region of interest" description="Disordered" evidence="1">
    <location>
        <begin position="87"/>
        <end position="141"/>
    </location>
</feature>
<name>T1GCH6_MEGSC</name>
<dbReference type="HOGENOM" id="CLU_1827524_0_0_1"/>